<evidence type="ECO:0000256" key="1">
    <source>
        <dbReference type="SAM" id="MobiDB-lite"/>
    </source>
</evidence>
<dbReference type="Proteomes" id="UP000321570">
    <property type="component" value="Unassembled WGS sequence"/>
</dbReference>
<feature type="region of interest" description="Disordered" evidence="1">
    <location>
        <begin position="250"/>
        <end position="279"/>
    </location>
</feature>
<accession>A0A564YWB2</accession>
<feature type="compositionally biased region" description="Basic and acidic residues" evidence="1">
    <location>
        <begin position="188"/>
        <end position="199"/>
    </location>
</feature>
<feature type="compositionally biased region" description="Polar residues" evidence="1">
    <location>
        <begin position="201"/>
        <end position="210"/>
    </location>
</feature>
<feature type="region of interest" description="Disordered" evidence="1">
    <location>
        <begin position="341"/>
        <end position="385"/>
    </location>
</feature>
<feature type="compositionally biased region" description="Low complexity" evidence="1">
    <location>
        <begin position="358"/>
        <end position="375"/>
    </location>
</feature>
<feature type="region of interest" description="Disordered" evidence="1">
    <location>
        <begin position="429"/>
        <end position="448"/>
    </location>
</feature>
<evidence type="ECO:0000313" key="3">
    <source>
        <dbReference type="Proteomes" id="UP000321570"/>
    </source>
</evidence>
<feature type="compositionally biased region" description="Polar residues" evidence="1">
    <location>
        <begin position="173"/>
        <end position="184"/>
    </location>
</feature>
<feature type="region of interest" description="Disordered" evidence="1">
    <location>
        <begin position="169"/>
        <end position="220"/>
    </location>
</feature>
<feature type="compositionally biased region" description="Polar residues" evidence="1">
    <location>
        <begin position="345"/>
        <end position="357"/>
    </location>
</feature>
<protein>
    <submittedName>
        <fullName evidence="2">Uncharacterized protein</fullName>
    </submittedName>
</protein>
<keyword evidence="3" id="KW-1185">Reference proteome</keyword>
<feature type="region of interest" description="Disordered" evidence="1">
    <location>
        <begin position="14"/>
        <end position="59"/>
    </location>
</feature>
<dbReference type="EMBL" id="CABIJS010000444">
    <property type="protein sequence ID" value="VUZ51571.1"/>
    <property type="molecule type" value="Genomic_DNA"/>
</dbReference>
<gene>
    <name evidence="2" type="ORF">WMSIL1_LOCUS10432</name>
</gene>
<feature type="compositionally biased region" description="Pro residues" evidence="1">
    <location>
        <begin position="31"/>
        <end position="40"/>
    </location>
</feature>
<evidence type="ECO:0000313" key="2">
    <source>
        <dbReference type="EMBL" id="VUZ51571.1"/>
    </source>
</evidence>
<reference evidence="2 3" key="1">
    <citation type="submission" date="2019-07" db="EMBL/GenBank/DDBJ databases">
        <authorList>
            <person name="Jastrzebski P J."/>
            <person name="Paukszto L."/>
            <person name="Jastrzebski P J."/>
        </authorList>
    </citation>
    <scope>NUCLEOTIDE SEQUENCE [LARGE SCALE GENOMIC DNA]</scope>
    <source>
        <strain evidence="2 3">WMS-il1</strain>
    </source>
</reference>
<dbReference type="AlphaFoldDB" id="A0A564YWB2"/>
<name>A0A564YWB2_HYMDI</name>
<organism evidence="2 3">
    <name type="scientific">Hymenolepis diminuta</name>
    <name type="common">Rat tapeworm</name>
    <dbReference type="NCBI Taxonomy" id="6216"/>
    <lineage>
        <taxon>Eukaryota</taxon>
        <taxon>Metazoa</taxon>
        <taxon>Spiralia</taxon>
        <taxon>Lophotrochozoa</taxon>
        <taxon>Platyhelminthes</taxon>
        <taxon>Cestoda</taxon>
        <taxon>Eucestoda</taxon>
        <taxon>Cyclophyllidea</taxon>
        <taxon>Hymenolepididae</taxon>
        <taxon>Hymenolepis</taxon>
    </lineage>
</organism>
<sequence>MDCAATEMSRLRVKATVLKRYPPQETRRSPEPSPSPPNPQTTPTVSAEERKEKATSTTETLTSLLQIQLAQINRMSETVRIEFSNQIAHERALLELLQLEHNRVRSEVKIFENEKGSAPADLMNQFRHLKERLEQQKSLIDDLEYQYLEDKTKYEEEKESLIAQLKLQEETNSETSQKTGQSENGVADLHREKSPEDGYTHPSSIFSSNGPHPRTISPIYSSPAADLSIHFNSNRNRSSNIDNHREIFQFDNGATSNDKNEAEISPEGESQCMPLSSPRIVNSSNDDFSYFSPILMPSSPVGHLRSNPVSQEQKYSFQLNSAPNFHQQNGRSMDETYYTRREDQNASPQTSSSLQGGSSNPHTTTTSSSSSLLPSGRDLQQSSCASSSSNVFHAVPPLLPSLSANADNRQWNREDPASNLCNEVRIRQRQRTSSAASRQCWQDNEAIS</sequence>
<proteinExistence type="predicted"/>